<proteinExistence type="predicted"/>
<reference evidence="1" key="1">
    <citation type="submission" date="2021-12" db="EMBL/GenBank/DDBJ databases">
        <title>Comparative genomics, transcriptomics and evolutionary studies reveal genomic signatures of adaptation to plant cell wall in hemibiotrophic fungi.</title>
        <authorList>
            <consortium name="DOE Joint Genome Institute"/>
            <person name="Baroncelli R."/>
            <person name="Diaz J.F."/>
            <person name="Benocci T."/>
            <person name="Peng M."/>
            <person name="Battaglia E."/>
            <person name="Haridas S."/>
            <person name="Andreopoulos W."/>
            <person name="Labutti K."/>
            <person name="Pangilinan J."/>
            <person name="Floch G.L."/>
            <person name="Makela M.R."/>
            <person name="Henrissat B."/>
            <person name="Grigoriev I.V."/>
            <person name="Crouch J.A."/>
            <person name="De Vries R.P."/>
            <person name="Sukno S.A."/>
            <person name="Thon M.R."/>
        </authorList>
    </citation>
    <scope>NUCLEOTIDE SEQUENCE</scope>
    <source>
        <strain evidence="1">CBS 112980</strain>
    </source>
</reference>
<comment type="caution">
    <text evidence="1">The sequence shown here is derived from an EMBL/GenBank/DDBJ whole genome shotgun (WGS) entry which is preliminary data.</text>
</comment>
<organism evidence="1 2">
    <name type="scientific">Glomerella acutata</name>
    <name type="common">Colletotrichum acutatum</name>
    <dbReference type="NCBI Taxonomy" id="27357"/>
    <lineage>
        <taxon>Eukaryota</taxon>
        <taxon>Fungi</taxon>
        <taxon>Dikarya</taxon>
        <taxon>Ascomycota</taxon>
        <taxon>Pezizomycotina</taxon>
        <taxon>Sordariomycetes</taxon>
        <taxon>Hypocreomycetidae</taxon>
        <taxon>Glomerellales</taxon>
        <taxon>Glomerellaceae</taxon>
        <taxon>Colletotrichum</taxon>
        <taxon>Colletotrichum acutatum species complex</taxon>
    </lineage>
</organism>
<dbReference type="AlphaFoldDB" id="A0AAD9D0H3"/>
<name>A0AAD9D0H3_GLOAC</name>
<dbReference type="RefSeq" id="XP_060369306.1">
    <property type="nucleotide sequence ID" value="XM_060507351.1"/>
</dbReference>
<protein>
    <submittedName>
        <fullName evidence="1">Uncharacterized protein</fullName>
    </submittedName>
</protein>
<dbReference type="Proteomes" id="UP001244207">
    <property type="component" value="Unassembled WGS sequence"/>
</dbReference>
<keyword evidence="2" id="KW-1185">Reference proteome</keyword>
<evidence type="ECO:0000313" key="1">
    <source>
        <dbReference type="EMBL" id="KAK1729251.1"/>
    </source>
</evidence>
<gene>
    <name evidence="1" type="ORF">BDZ83DRAFT_605898</name>
</gene>
<sequence length="54" mass="5768">MAPPLVESCPACRCDCDLRAPERGADRYAGEKGKVSLRPYFPETPSPGVGLLSC</sequence>
<dbReference type="GeneID" id="85391250"/>
<evidence type="ECO:0000313" key="2">
    <source>
        <dbReference type="Proteomes" id="UP001244207"/>
    </source>
</evidence>
<dbReference type="EMBL" id="JAHMHS010000012">
    <property type="protein sequence ID" value="KAK1729251.1"/>
    <property type="molecule type" value="Genomic_DNA"/>
</dbReference>
<accession>A0AAD9D0H3</accession>